<feature type="compositionally biased region" description="Low complexity" evidence="1">
    <location>
        <begin position="14"/>
        <end position="24"/>
    </location>
</feature>
<name>A0A9P1CN50_9DINO</name>
<proteinExistence type="predicted"/>
<dbReference type="EMBL" id="CAMXCT020001979">
    <property type="protein sequence ID" value="CAL1148010.1"/>
    <property type="molecule type" value="Genomic_DNA"/>
</dbReference>
<dbReference type="Proteomes" id="UP001152797">
    <property type="component" value="Unassembled WGS sequence"/>
</dbReference>
<feature type="compositionally biased region" description="Basic and acidic residues" evidence="1">
    <location>
        <begin position="911"/>
        <end position="929"/>
    </location>
</feature>
<reference evidence="3" key="2">
    <citation type="submission" date="2024-04" db="EMBL/GenBank/DDBJ databases">
        <authorList>
            <person name="Chen Y."/>
            <person name="Shah S."/>
            <person name="Dougan E. K."/>
            <person name="Thang M."/>
            <person name="Chan C."/>
        </authorList>
    </citation>
    <scope>NUCLEOTIDE SEQUENCE [LARGE SCALE GENOMIC DNA]</scope>
</reference>
<feature type="compositionally biased region" description="Basic and acidic residues" evidence="1">
    <location>
        <begin position="147"/>
        <end position="156"/>
    </location>
</feature>
<evidence type="ECO:0000256" key="1">
    <source>
        <dbReference type="SAM" id="MobiDB-lite"/>
    </source>
</evidence>
<keyword evidence="4" id="KW-1185">Reference proteome</keyword>
<accession>A0A9P1CN50</accession>
<feature type="compositionally biased region" description="Pro residues" evidence="1">
    <location>
        <begin position="130"/>
        <end position="141"/>
    </location>
</feature>
<gene>
    <name evidence="2" type="ORF">C1SCF055_LOCUS21270</name>
</gene>
<feature type="compositionally biased region" description="Acidic residues" evidence="1">
    <location>
        <begin position="180"/>
        <end position="194"/>
    </location>
</feature>
<dbReference type="EMBL" id="CAMXCT030001979">
    <property type="protein sequence ID" value="CAL4781947.1"/>
    <property type="molecule type" value="Genomic_DNA"/>
</dbReference>
<dbReference type="EMBL" id="CAMXCT010001979">
    <property type="protein sequence ID" value="CAI3994635.1"/>
    <property type="molecule type" value="Genomic_DNA"/>
</dbReference>
<comment type="caution">
    <text evidence="2">The sequence shown here is derived from an EMBL/GenBank/DDBJ whole genome shotgun (WGS) entry which is preliminary data.</text>
</comment>
<reference evidence="2" key="1">
    <citation type="submission" date="2022-10" db="EMBL/GenBank/DDBJ databases">
        <authorList>
            <person name="Chen Y."/>
            <person name="Dougan E. K."/>
            <person name="Chan C."/>
            <person name="Rhodes N."/>
            <person name="Thang M."/>
        </authorList>
    </citation>
    <scope>NUCLEOTIDE SEQUENCE</scope>
</reference>
<feature type="region of interest" description="Disordered" evidence="1">
    <location>
        <begin position="911"/>
        <end position="942"/>
    </location>
</feature>
<protein>
    <submittedName>
        <fullName evidence="2">Uncharacterized protein</fullName>
    </submittedName>
</protein>
<evidence type="ECO:0000313" key="3">
    <source>
        <dbReference type="EMBL" id="CAL1148010.1"/>
    </source>
</evidence>
<evidence type="ECO:0000313" key="4">
    <source>
        <dbReference type="Proteomes" id="UP001152797"/>
    </source>
</evidence>
<dbReference type="OrthoDB" id="10641816at2759"/>
<feature type="region of interest" description="Disordered" evidence="1">
    <location>
        <begin position="1"/>
        <end position="60"/>
    </location>
</feature>
<feature type="region of interest" description="Disordered" evidence="1">
    <location>
        <begin position="109"/>
        <end position="194"/>
    </location>
</feature>
<organism evidence="2">
    <name type="scientific">Cladocopium goreaui</name>
    <dbReference type="NCBI Taxonomy" id="2562237"/>
    <lineage>
        <taxon>Eukaryota</taxon>
        <taxon>Sar</taxon>
        <taxon>Alveolata</taxon>
        <taxon>Dinophyceae</taxon>
        <taxon>Suessiales</taxon>
        <taxon>Symbiodiniaceae</taxon>
        <taxon>Cladocopium</taxon>
    </lineage>
</organism>
<dbReference type="AlphaFoldDB" id="A0A9P1CN50"/>
<sequence length="1052" mass="117285">MKSHEATTAVNSGRPWSSRRPSQPESERTPTPVTRPGSALPWTSNTTPDPSTPRLGSPLLYGTVGVHSGVPPDLVLPSDGQQSGALRLNGGVFRCLRPDSARFPKEDFLKEEIDGRPSTAPATREAAGPVPFPHGPPPGHGPPQFGRDVRAEEDRPSTAPATGASARATKVNKRNFSESQEAEFEGVLEGDEEQDGITTFSQIEEDDGPVAYRQQVPSKAFRNLSFEKMASSPMAVALRRVPWRPELFLALKKEALDAREDPMLRTLMQRLVQFSTRKAIAQESYFVYATSGKEDIGEQVTLWPHVGRCDVRWYGDTRPRASFDMKPSVKQASKDAVVSSHSVLDTLMHLKSVCPDHPVVLIAEVIDFDGNGDVDQRNACSIMPDDLLLRSDLGRFLDHIKRSCRQYNQKDNRPKSQLRDYMTDQVCPFVVRLNEVTLFRGPAEQGYPFLKDNLQVTVLLVAVPHQRAALQKVYYQTKPPVDWYEQLAEYQALVSRFIQLARAIEDLSKASPDHKAMVVMPMPGCSSNVQQPIDAVANCLKHWKHNYSHLLEALHICCRNRRGPDNVLTARVRAAVNLRERPAPGLDANHRNNPWKRKPRITIDRAVLDDPLDEDETDEAVSQFREISERAIEFGTDRRGSIQWTSKTLVDFMRKRKELQIQQAKDPGPNTRRSMALAMATVFHSIKNDGTTSNIFGFSEDASSDGGDSGASGLTVASAVSEIAAASPPSCRSLGLERAVTEGKPQARRSSLPTLEVARRSETAVRQGLPDELPEPPMRRASTACVRLEKEHKELALLMPEKVREMREIRDRMARKTIQAKAVGKVLTDRNKTPVTNFDLRRRSSLSGQIGPGEDFKLFSGNVPSPSVSQDIGSKKVTLDLAEAQSEAGLARPASRKPTLVTTASLKVRSDTRTRLLERSKEKQEKHEASTSTSVPRKGQSVMMLRRAQRQADALKVKNKEETETAVNVRRRGRAAMNFQMAKFDLPVPPDRPIASLHTQFRRRNMRENIMIFRGRCEDNLSQADLLDVELATAECEGEIIEVSQQAKKYMK</sequence>
<evidence type="ECO:0000313" key="2">
    <source>
        <dbReference type="EMBL" id="CAI3994635.1"/>
    </source>
</evidence>
<feature type="compositionally biased region" description="Polar residues" evidence="1">
    <location>
        <begin position="1"/>
        <end position="11"/>
    </location>
</feature>